<gene>
    <name evidence="1" type="ORF">DES52_11051</name>
</gene>
<protein>
    <submittedName>
        <fullName evidence="1">Uncharacterized protein</fullName>
    </submittedName>
</protein>
<organism evidence="1 2">
    <name type="scientific">Deinococcus yavapaiensis KR-236</name>
    <dbReference type="NCBI Taxonomy" id="694435"/>
    <lineage>
        <taxon>Bacteria</taxon>
        <taxon>Thermotogati</taxon>
        <taxon>Deinococcota</taxon>
        <taxon>Deinococci</taxon>
        <taxon>Deinococcales</taxon>
        <taxon>Deinococcaceae</taxon>
        <taxon>Deinococcus</taxon>
    </lineage>
</organism>
<dbReference type="EMBL" id="QJSX01000010">
    <property type="protein sequence ID" value="PYE53068.1"/>
    <property type="molecule type" value="Genomic_DNA"/>
</dbReference>
<comment type="caution">
    <text evidence="1">The sequence shown here is derived from an EMBL/GenBank/DDBJ whole genome shotgun (WGS) entry which is preliminary data.</text>
</comment>
<sequence>MKTWAPCGQAPTVETKLNWKSLSIITALTSTAKVYQPTFEHAVNAVQLSVGHVRQNDRTVVARPWNLPRNAAPFAGLACSLNDLMKFARFMLGDGRNAQGERLLSEQGMAALLHPNERRRTGAGWD</sequence>
<dbReference type="AlphaFoldDB" id="A0A318S3H8"/>
<reference evidence="1 2" key="1">
    <citation type="submission" date="2018-06" db="EMBL/GenBank/DDBJ databases">
        <title>Genomic Encyclopedia of Type Strains, Phase IV (KMG-IV): sequencing the most valuable type-strain genomes for metagenomic binning, comparative biology and taxonomic classification.</title>
        <authorList>
            <person name="Goeker M."/>
        </authorList>
    </citation>
    <scope>NUCLEOTIDE SEQUENCE [LARGE SCALE GENOMIC DNA]</scope>
    <source>
        <strain evidence="1 2">DSM 18048</strain>
    </source>
</reference>
<proteinExistence type="predicted"/>
<dbReference type="SUPFAM" id="SSF56601">
    <property type="entry name" value="beta-lactamase/transpeptidase-like"/>
    <property type="match status" value="1"/>
</dbReference>
<dbReference type="InterPro" id="IPR012338">
    <property type="entry name" value="Beta-lactam/transpept-like"/>
</dbReference>
<name>A0A318S3H8_9DEIO</name>
<dbReference type="Proteomes" id="UP000248326">
    <property type="component" value="Unassembled WGS sequence"/>
</dbReference>
<evidence type="ECO:0000313" key="1">
    <source>
        <dbReference type="EMBL" id="PYE53068.1"/>
    </source>
</evidence>
<keyword evidence="2" id="KW-1185">Reference proteome</keyword>
<dbReference type="Gene3D" id="3.40.710.10">
    <property type="entry name" value="DD-peptidase/beta-lactamase superfamily"/>
    <property type="match status" value="1"/>
</dbReference>
<evidence type="ECO:0000313" key="2">
    <source>
        <dbReference type="Proteomes" id="UP000248326"/>
    </source>
</evidence>
<accession>A0A318S3H8</accession>